<dbReference type="Pfam" id="PF00534">
    <property type="entry name" value="Glycos_transf_1"/>
    <property type="match status" value="1"/>
</dbReference>
<dbReference type="SUPFAM" id="SSF53756">
    <property type="entry name" value="UDP-Glycosyltransferase/glycogen phosphorylase"/>
    <property type="match status" value="1"/>
</dbReference>
<evidence type="ECO:0000259" key="3">
    <source>
        <dbReference type="Pfam" id="PF00534"/>
    </source>
</evidence>
<keyword evidence="2 5" id="KW-0808">Transferase</keyword>
<dbReference type="EC" id="2.4.-.-" evidence="6"/>
<accession>A0A023X0S7</accession>
<feature type="domain" description="Glycosyl transferase family 1" evidence="3">
    <location>
        <begin position="203"/>
        <end position="355"/>
    </location>
</feature>
<dbReference type="InterPro" id="IPR050194">
    <property type="entry name" value="Glycosyltransferase_grp1"/>
</dbReference>
<dbReference type="OrthoDB" id="5240531at2"/>
<dbReference type="Proteomes" id="UP000025229">
    <property type="component" value="Chromosome"/>
</dbReference>
<feature type="domain" description="Glycosyltransferase subfamily 4-like N-terminal" evidence="4">
    <location>
        <begin position="15"/>
        <end position="192"/>
    </location>
</feature>
<gene>
    <name evidence="5" type="ORF">RradSPS_0381</name>
    <name evidence="6" type="ORF">SIL72_03440</name>
</gene>
<keyword evidence="7" id="KW-1185">Reference proteome</keyword>
<organism evidence="5 7">
    <name type="scientific">Rubrobacter radiotolerans</name>
    <name type="common">Arthrobacter radiotolerans</name>
    <dbReference type="NCBI Taxonomy" id="42256"/>
    <lineage>
        <taxon>Bacteria</taxon>
        <taxon>Bacillati</taxon>
        <taxon>Actinomycetota</taxon>
        <taxon>Rubrobacteria</taxon>
        <taxon>Rubrobacterales</taxon>
        <taxon>Rubrobacteraceae</taxon>
        <taxon>Rubrobacter</taxon>
    </lineage>
</organism>
<dbReference type="Proteomes" id="UP001281130">
    <property type="component" value="Unassembled WGS sequence"/>
</dbReference>
<protein>
    <submittedName>
        <fullName evidence="5 6">Glycosyltransferase</fullName>
        <ecNumber evidence="6">2.4.-.-</ecNumber>
    </submittedName>
</protein>
<dbReference type="CDD" id="cd03801">
    <property type="entry name" value="GT4_PimA-like"/>
    <property type="match status" value="1"/>
</dbReference>
<keyword evidence="1 6" id="KW-0328">Glycosyltransferase</keyword>
<dbReference type="PANTHER" id="PTHR45947:SF3">
    <property type="entry name" value="SULFOQUINOVOSYL TRANSFERASE SQD2"/>
    <property type="match status" value="1"/>
</dbReference>
<dbReference type="eggNOG" id="COG0438">
    <property type="taxonomic scope" value="Bacteria"/>
</dbReference>
<evidence type="ECO:0000313" key="5">
    <source>
        <dbReference type="EMBL" id="AHY45664.1"/>
    </source>
</evidence>
<dbReference type="KEGG" id="rrd:RradSPS_0381"/>
<dbReference type="EMBL" id="CP007514">
    <property type="protein sequence ID" value="AHY45664.1"/>
    <property type="molecule type" value="Genomic_DNA"/>
</dbReference>
<dbReference type="STRING" id="42256.RradSPS_0381"/>
<reference evidence="6" key="2">
    <citation type="submission" date="2023-11" db="EMBL/GenBank/DDBJ databases">
        <title>MicrobeMod: A computational toolkit for identifying prokaryotic methylation and restriction-modification with nanopore sequencing.</title>
        <authorList>
            <person name="Crits-Christoph A."/>
            <person name="Kang S.C."/>
            <person name="Lee H."/>
            <person name="Ostrov N."/>
        </authorList>
    </citation>
    <scope>NUCLEOTIDE SEQUENCE</scope>
    <source>
        <strain evidence="6">ATCC 51242</strain>
    </source>
</reference>
<proteinExistence type="predicted"/>
<evidence type="ECO:0000256" key="1">
    <source>
        <dbReference type="ARBA" id="ARBA00022676"/>
    </source>
</evidence>
<dbReference type="InterPro" id="IPR001296">
    <property type="entry name" value="Glyco_trans_1"/>
</dbReference>
<dbReference type="Gene3D" id="3.40.50.2000">
    <property type="entry name" value="Glycogen Phosphorylase B"/>
    <property type="match status" value="2"/>
</dbReference>
<dbReference type="InterPro" id="IPR028098">
    <property type="entry name" value="Glyco_trans_4-like_N"/>
</dbReference>
<dbReference type="AlphaFoldDB" id="A0A023X0S7"/>
<name>A0A023X0S7_RUBRA</name>
<dbReference type="HOGENOM" id="CLU_009583_2_1_11"/>
<dbReference type="GO" id="GO:0016758">
    <property type="term" value="F:hexosyltransferase activity"/>
    <property type="evidence" value="ECO:0007669"/>
    <property type="project" value="TreeGrafter"/>
</dbReference>
<evidence type="ECO:0000313" key="6">
    <source>
        <dbReference type="EMBL" id="MDX5893078.1"/>
    </source>
</evidence>
<dbReference type="GO" id="GO:1901137">
    <property type="term" value="P:carbohydrate derivative biosynthetic process"/>
    <property type="evidence" value="ECO:0007669"/>
    <property type="project" value="UniProtKB-ARBA"/>
</dbReference>
<evidence type="ECO:0000313" key="7">
    <source>
        <dbReference type="Proteomes" id="UP000025229"/>
    </source>
</evidence>
<dbReference type="Pfam" id="PF13439">
    <property type="entry name" value="Glyco_transf_4"/>
    <property type="match status" value="1"/>
</dbReference>
<dbReference type="PANTHER" id="PTHR45947">
    <property type="entry name" value="SULFOQUINOVOSYL TRANSFERASE SQD2"/>
    <property type="match status" value="1"/>
</dbReference>
<reference evidence="5 7" key="1">
    <citation type="submission" date="2014-03" db="EMBL/GenBank/DDBJ databases">
        <title>Complete genome sequence of the Radio-Resistant Rubrobacter radiotolerans RSPS-4.</title>
        <authorList>
            <person name="Egas C.C."/>
            <person name="Barroso C.C."/>
            <person name="Froufe H.J.C."/>
            <person name="Pacheco J.J."/>
            <person name="Albuquerque L.L."/>
            <person name="da Costa M.M.S."/>
        </authorList>
    </citation>
    <scope>NUCLEOTIDE SEQUENCE [LARGE SCALE GENOMIC DNA]</scope>
    <source>
        <strain evidence="5 7">RSPS-4</strain>
    </source>
</reference>
<evidence type="ECO:0000256" key="2">
    <source>
        <dbReference type="ARBA" id="ARBA00022679"/>
    </source>
</evidence>
<dbReference type="RefSeq" id="WP_051589232.1">
    <property type="nucleotide sequence ID" value="NZ_CP007514.1"/>
</dbReference>
<sequence>MRVCVVSPYSWAFPNGVPKHVSLLSDHLKQRGHEVAVISPDDPPDRITRLLHPRLGNVRPLPGRISPVGRTLSLYSNGTLIGIALSPRVFTATRRAMERFRPDVVHVHEPLVPLAGWAAVRAAKGLGVPVVGTFHAHYPDGCAHYRYFDRILAPVYRSLDARVAVSAMAAKTVVRHFGGEFRIVPNGVDLERFSCPQGGGARNRREILFVGRSAPRKGLPVLLDAFERLLGDLPQARLVIVGSQRKEVPLPESVSRNVEVRGMVSEGELVRAMCSASVLCAPSVRAESFGMVLIEAMAAGLPVLASDIPGYDSVVSHGKNGLLSPPGDPEALKDALLGLLGDPALRERLAAEGRRDARRYAWATLAGELESVYRSVGAAG</sequence>
<dbReference type="EMBL" id="JAWXXX010000001">
    <property type="protein sequence ID" value="MDX5893078.1"/>
    <property type="molecule type" value="Genomic_DNA"/>
</dbReference>
<evidence type="ECO:0000259" key="4">
    <source>
        <dbReference type="Pfam" id="PF13439"/>
    </source>
</evidence>